<feature type="signal peptide" evidence="1">
    <location>
        <begin position="1"/>
        <end position="22"/>
    </location>
</feature>
<dbReference type="Proteomes" id="UP001209878">
    <property type="component" value="Unassembled WGS sequence"/>
</dbReference>
<evidence type="ECO:0000313" key="3">
    <source>
        <dbReference type="Proteomes" id="UP001209878"/>
    </source>
</evidence>
<gene>
    <name evidence="2" type="ORF">NP493_1243g00050</name>
</gene>
<keyword evidence="1" id="KW-0732">Signal</keyword>
<proteinExistence type="predicted"/>
<comment type="caution">
    <text evidence="2">The sequence shown here is derived from an EMBL/GenBank/DDBJ whole genome shotgun (WGS) entry which is preliminary data.</text>
</comment>
<sequence>MAPSSLKLMLSLWVVSVLKTTGEVTTMLKCRSPTDTGFDIDADIFVHKFDANCTCPNGVKSKTSSTTVLAPSEL</sequence>
<evidence type="ECO:0000313" key="2">
    <source>
        <dbReference type="EMBL" id="KAK2168170.1"/>
    </source>
</evidence>
<name>A0AAD9KBQ3_RIDPI</name>
<organism evidence="2 3">
    <name type="scientific">Ridgeia piscesae</name>
    <name type="common">Tubeworm</name>
    <dbReference type="NCBI Taxonomy" id="27915"/>
    <lineage>
        <taxon>Eukaryota</taxon>
        <taxon>Metazoa</taxon>
        <taxon>Spiralia</taxon>
        <taxon>Lophotrochozoa</taxon>
        <taxon>Annelida</taxon>
        <taxon>Polychaeta</taxon>
        <taxon>Sedentaria</taxon>
        <taxon>Canalipalpata</taxon>
        <taxon>Sabellida</taxon>
        <taxon>Siboglinidae</taxon>
        <taxon>Ridgeia</taxon>
    </lineage>
</organism>
<feature type="chain" id="PRO_5042138112" evidence="1">
    <location>
        <begin position="23"/>
        <end position="74"/>
    </location>
</feature>
<protein>
    <submittedName>
        <fullName evidence="2">Uncharacterized protein</fullName>
    </submittedName>
</protein>
<keyword evidence="3" id="KW-1185">Reference proteome</keyword>
<reference evidence="2" key="1">
    <citation type="journal article" date="2023" name="Mol. Biol. Evol.">
        <title>Third-Generation Sequencing Reveals the Adaptive Role of the Epigenome in Three Deep-Sea Polychaetes.</title>
        <authorList>
            <person name="Perez M."/>
            <person name="Aroh O."/>
            <person name="Sun Y."/>
            <person name="Lan Y."/>
            <person name="Juniper S.K."/>
            <person name="Young C.R."/>
            <person name="Angers B."/>
            <person name="Qian P.Y."/>
        </authorList>
    </citation>
    <scope>NUCLEOTIDE SEQUENCE</scope>
    <source>
        <strain evidence="2">R07B-5</strain>
    </source>
</reference>
<dbReference type="AlphaFoldDB" id="A0AAD9KBQ3"/>
<dbReference type="EMBL" id="JAODUO010001243">
    <property type="protein sequence ID" value="KAK2168170.1"/>
    <property type="molecule type" value="Genomic_DNA"/>
</dbReference>
<accession>A0AAD9KBQ3</accession>
<evidence type="ECO:0000256" key="1">
    <source>
        <dbReference type="SAM" id="SignalP"/>
    </source>
</evidence>